<evidence type="ECO:0000313" key="1">
    <source>
        <dbReference type="EMBL" id="NMA44587.1"/>
    </source>
</evidence>
<accession>A0A7K4BZD7</accession>
<dbReference type="Proteomes" id="UP000526302">
    <property type="component" value="Unassembled WGS sequence"/>
</dbReference>
<gene>
    <name evidence="1" type="ORF">GX950_02140</name>
</gene>
<comment type="caution">
    <text evidence="1">The sequence shown here is derived from an EMBL/GenBank/DDBJ whole genome shotgun (WGS) entry which is preliminary data.</text>
</comment>
<evidence type="ECO:0000313" key="2">
    <source>
        <dbReference type="Proteomes" id="UP000526302"/>
    </source>
</evidence>
<organism evidence="1 2">
    <name type="scientific">Candidatus Iainarchaeum sp</name>
    <dbReference type="NCBI Taxonomy" id="3101447"/>
    <lineage>
        <taxon>Archaea</taxon>
        <taxon>Candidatus Iainarchaeota</taxon>
        <taxon>Candidatus Iainarchaeia</taxon>
        <taxon>Candidatus Iainarchaeales</taxon>
        <taxon>Candidatus Iainarchaeaceae</taxon>
        <taxon>Candidatus Iainarchaeum</taxon>
    </lineage>
</organism>
<name>A0A7K4BZD7_9ARCH</name>
<sequence>MARKRVVGFSKLKSARSRIRKKFPCRGRKKFLDKVREGLERAAAERGTPTEVIRRAPHNVERAWAKKPRIGLFRISGGASEKRGRVNTRKLRKGESMVVHTHVPIGKSGADPLPSVSDLTNVFRDRKIIKTGVVASKARPKNDVSEVAGYTFFKRKKGTKAFLNQWRLGISDSSKLKSLKIRAPAFDEHARKMAKGEYINKDGTLNTKLFEKGFRAAQQEIERAGYKLRFVPNKNAGYIWNGTRFVKK</sequence>
<protein>
    <submittedName>
        <fullName evidence="1">Uncharacterized protein</fullName>
    </submittedName>
</protein>
<proteinExistence type="predicted"/>
<dbReference type="AlphaFoldDB" id="A0A7K4BZD7"/>
<reference evidence="1 2" key="1">
    <citation type="journal article" date="2020" name="Biotechnol. Biofuels">
        <title>New insights from the biogas microbiome by comprehensive genome-resolved metagenomics of nearly 1600 species originating from multiple anaerobic digesters.</title>
        <authorList>
            <person name="Campanaro S."/>
            <person name="Treu L."/>
            <person name="Rodriguez-R L.M."/>
            <person name="Kovalovszki A."/>
            <person name="Ziels R.M."/>
            <person name="Maus I."/>
            <person name="Zhu X."/>
            <person name="Kougias P.G."/>
            <person name="Basile A."/>
            <person name="Luo G."/>
            <person name="Schluter A."/>
            <person name="Konstantinidis K.T."/>
            <person name="Angelidaki I."/>
        </authorList>
    </citation>
    <scope>NUCLEOTIDE SEQUENCE [LARGE SCALE GENOMIC DNA]</scope>
    <source>
        <strain evidence="1">AS22ysBPME_79</strain>
    </source>
</reference>
<dbReference type="EMBL" id="JAAZKV010000018">
    <property type="protein sequence ID" value="NMA44587.1"/>
    <property type="molecule type" value="Genomic_DNA"/>
</dbReference>